<name>A0A4R3UST8_ROSSA</name>
<evidence type="ECO:0000313" key="1">
    <source>
        <dbReference type="EMBL" id="TCU93104.1"/>
    </source>
</evidence>
<dbReference type="Proteomes" id="UP000295110">
    <property type="component" value="Unassembled WGS sequence"/>
</dbReference>
<sequence>MSLMSDEIVLTAEERRFFWFFPPAPGGVQPPEHVQSALLAKKLVAKGSDGRNWMTVLGDQVRLGAHPSRTEG</sequence>
<evidence type="ECO:0000313" key="2">
    <source>
        <dbReference type="Proteomes" id="UP000295110"/>
    </source>
</evidence>
<keyword evidence="2" id="KW-1185">Reference proteome</keyword>
<protein>
    <submittedName>
        <fullName evidence="1">Uncharacterized protein</fullName>
    </submittedName>
</protein>
<gene>
    <name evidence="1" type="ORF">EV671_102065</name>
</gene>
<reference evidence="1 2" key="1">
    <citation type="submission" date="2019-03" db="EMBL/GenBank/DDBJ databases">
        <title>Genomic Encyclopedia of Type Strains, Phase IV (KMG-IV): sequencing the most valuable type-strain genomes for metagenomic binning, comparative biology and taxonomic classification.</title>
        <authorList>
            <person name="Goeker M."/>
        </authorList>
    </citation>
    <scope>NUCLEOTIDE SEQUENCE [LARGE SCALE GENOMIC DNA]</scope>
    <source>
        <strain evidence="1 2">DSM 654</strain>
    </source>
</reference>
<comment type="caution">
    <text evidence="1">The sequence shown here is derived from an EMBL/GenBank/DDBJ whole genome shotgun (WGS) entry which is preliminary data.</text>
</comment>
<dbReference type="EMBL" id="SMBU01000020">
    <property type="protein sequence ID" value="TCU93104.1"/>
    <property type="molecule type" value="Genomic_DNA"/>
</dbReference>
<accession>A0A4R3UST8</accession>
<dbReference type="AlphaFoldDB" id="A0A4R3UST8"/>
<proteinExistence type="predicted"/>
<organism evidence="1 2">
    <name type="scientific">Roseateles saccharophilus</name>
    <name type="common">Pseudomonas saccharophila</name>
    <dbReference type="NCBI Taxonomy" id="304"/>
    <lineage>
        <taxon>Bacteria</taxon>
        <taxon>Pseudomonadati</taxon>
        <taxon>Pseudomonadota</taxon>
        <taxon>Betaproteobacteria</taxon>
        <taxon>Burkholderiales</taxon>
        <taxon>Sphaerotilaceae</taxon>
        <taxon>Roseateles</taxon>
    </lineage>
</organism>